<dbReference type="EMBL" id="AP019400">
    <property type="protein sequence ID" value="BBI33390.1"/>
    <property type="molecule type" value="Genomic_DNA"/>
</dbReference>
<evidence type="ECO:0000313" key="3">
    <source>
        <dbReference type="Proteomes" id="UP000289856"/>
    </source>
</evidence>
<dbReference type="InterPro" id="IPR004360">
    <property type="entry name" value="Glyas_Fos-R_dOase_dom"/>
</dbReference>
<gene>
    <name evidence="2" type="ORF">KCTCHS21_27890</name>
</gene>
<protein>
    <recommendedName>
        <fullName evidence="1">VOC domain-containing protein</fullName>
    </recommendedName>
</protein>
<feature type="domain" description="VOC" evidence="1">
    <location>
        <begin position="13"/>
        <end position="126"/>
    </location>
</feature>
<name>A0A3T1D5L1_9BACL</name>
<evidence type="ECO:0000313" key="2">
    <source>
        <dbReference type="EMBL" id="BBI33390.1"/>
    </source>
</evidence>
<dbReference type="Proteomes" id="UP000289856">
    <property type="component" value="Chromosome"/>
</dbReference>
<dbReference type="SUPFAM" id="SSF54593">
    <property type="entry name" value="Glyoxalase/Bleomycin resistance protein/Dihydroxybiphenyl dioxygenase"/>
    <property type="match status" value="1"/>
</dbReference>
<dbReference type="PROSITE" id="PS51819">
    <property type="entry name" value="VOC"/>
    <property type="match status" value="1"/>
</dbReference>
<proteinExistence type="predicted"/>
<dbReference type="RefSeq" id="WP_157994041.1">
    <property type="nucleotide sequence ID" value="NZ_AP019400.1"/>
</dbReference>
<accession>A0A3T1D5L1</accession>
<dbReference type="Pfam" id="PF00903">
    <property type="entry name" value="Glyoxalase"/>
    <property type="match status" value="2"/>
</dbReference>
<dbReference type="KEGG" id="cohn:KCTCHS21_27890"/>
<evidence type="ECO:0000259" key="1">
    <source>
        <dbReference type="PROSITE" id="PS51819"/>
    </source>
</evidence>
<keyword evidence="3" id="KW-1185">Reference proteome</keyword>
<dbReference type="PANTHER" id="PTHR36437:SF2">
    <property type="entry name" value="GLYOXALASE_BLEOMYCIN RESISTANCE PROTEIN_DIOXYGENASE"/>
    <property type="match status" value="1"/>
</dbReference>
<dbReference type="PANTHER" id="PTHR36437">
    <property type="entry name" value="GLYOXALASE/BLEOMYCIN RESISTANCE PROTEIN/DIOXYGENASE"/>
    <property type="match status" value="1"/>
</dbReference>
<reference evidence="2 3" key="1">
    <citation type="submission" date="2019-01" db="EMBL/GenBank/DDBJ databases">
        <title>Complete genome sequence of Cohnella hallensis HS21 isolated from Korean fir (Abies koreana) rhizospheric soil.</title>
        <authorList>
            <person name="Jiang L."/>
            <person name="Kang S.W."/>
            <person name="Kim S."/>
            <person name="Jung J."/>
            <person name="Kim C.Y."/>
            <person name="Kim D.H."/>
            <person name="Kim S.W."/>
            <person name="Lee J."/>
        </authorList>
    </citation>
    <scope>NUCLEOTIDE SEQUENCE [LARGE SCALE GENOMIC DNA]</scope>
    <source>
        <strain evidence="2 3">HS21</strain>
    </source>
</reference>
<dbReference type="Gene3D" id="3.10.180.10">
    <property type="entry name" value="2,3-Dihydroxybiphenyl 1,2-Dioxygenase, domain 1"/>
    <property type="match status" value="2"/>
</dbReference>
<dbReference type="OrthoDB" id="2354281at2"/>
<dbReference type="InterPro" id="IPR037523">
    <property type="entry name" value="VOC_core"/>
</dbReference>
<dbReference type="AlphaFoldDB" id="A0A3T1D5L1"/>
<dbReference type="InterPro" id="IPR029068">
    <property type="entry name" value="Glyas_Bleomycin-R_OHBP_Dase"/>
</dbReference>
<dbReference type="CDD" id="cd06587">
    <property type="entry name" value="VOC"/>
    <property type="match status" value="2"/>
</dbReference>
<organism evidence="2 3">
    <name type="scientific">Cohnella abietis</name>
    <dbReference type="NCBI Taxonomy" id="2507935"/>
    <lineage>
        <taxon>Bacteria</taxon>
        <taxon>Bacillati</taxon>
        <taxon>Bacillota</taxon>
        <taxon>Bacilli</taxon>
        <taxon>Bacillales</taxon>
        <taxon>Paenibacillaceae</taxon>
        <taxon>Cohnella</taxon>
    </lineage>
</organism>
<sequence length="255" mass="29188">MKASAIQGSGVRSVSGTMLHVQDLSAMAAWYGEILGVTVKEIASEKPYYEFDMNNGVNLMLDDHRFMQDELQHPQFMLKTLDIDKTYAWVKQNDIPIVLDIQKVHEGLTYFNIFDPEGNVLMIIESDWVNPSPIVPNAANHPITNRIQCIVVPVIDLKRATEWYARLLGHSIKPERQDGGPIYWFDMDNGTGVLLDDNRNHRDWGKFPSFMLNASNINEAYRFMQDKKARILMDIQHEHHFFAADPEGNAIIICL</sequence>